<evidence type="ECO:0000313" key="3">
    <source>
        <dbReference type="EMBL" id="RIA95663.1"/>
    </source>
</evidence>
<comment type="caution">
    <text evidence="3">The sequence shown here is derived from an EMBL/GenBank/DDBJ whole genome shotgun (WGS) entry which is preliminary data.</text>
</comment>
<reference evidence="3 4" key="1">
    <citation type="submission" date="2018-06" db="EMBL/GenBank/DDBJ databases">
        <title>Comparative genomics reveals the genomic features of Rhizophagus irregularis, R. cerebriforme, R. diaphanum and Gigaspora rosea, and their symbiotic lifestyle signature.</title>
        <authorList>
            <person name="Morin E."/>
            <person name="San Clemente H."/>
            <person name="Chen E.C.H."/>
            <person name="De La Providencia I."/>
            <person name="Hainaut M."/>
            <person name="Kuo A."/>
            <person name="Kohler A."/>
            <person name="Murat C."/>
            <person name="Tang N."/>
            <person name="Roy S."/>
            <person name="Loubradou J."/>
            <person name="Henrissat B."/>
            <person name="Grigoriev I.V."/>
            <person name="Corradi N."/>
            <person name="Roux C."/>
            <person name="Martin F.M."/>
        </authorList>
    </citation>
    <scope>NUCLEOTIDE SEQUENCE [LARGE SCALE GENOMIC DNA]</scope>
    <source>
        <strain evidence="3 4">DAOM 227022</strain>
    </source>
</reference>
<gene>
    <name evidence="3" type="ORF">C1645_816360</name>
</gene>
<dbReference type="EMBL" id="QKYT01000057">
    <property type="protein sequence ID" value="RIA95663.1"/>
    <property type="molecule type" value="Genomic_DNA"/>
</dbReference>
<dbReference type="InterPro" id="IPR036047">
    <property type="entry name" value="F-box-like_dom_sf"/>
</dbReference>
<dbReference type="AlphaFoldDB" id="A0A397TBN4"/>
<dbReference type="Pfam" id="PF12937">
    <property type="entry name" value="F-box-like"/>
    <property type="match status" value="1"/>
</dbReference>
<feature type="chain" id="PRO_5017223507" description="F-box domain-containing protein" evidence="1">
    <location>
        <begin position="24"/>
        <end position="210"/>
    </location>
</feature>
<name>A0A397TBN4_9GLOM</name>
<dbReference type="Gene3D" id="1.20.1280.50">
    <property type="match status" value="1"/>
</dbReference>
<dbReference type="CDD" id="cd09917">
    <property type="entry name" value="F-box_SF"/>
    <property type="match status" value="1"/>
</dbReference>
<evidence type="ECO:0000259" key="2">
    <source>
        <dbReference type="PROSITE" id="PS50181"/>
    </source>
</evidence>
<dbReference type="InterPro" id="IPR001810">
    <property type="entry name" value="F-box_dom"/>
</dbReference>
<evidence type="ECO:0000313" key="4">
    <source>
        <dbReference type="Proteomes" id="UP000265703"/>
    </source>
</evidence>
<sequence>MILKYNTLQIKSILLVLPSELLAEICENLSPQDLYSLSSVCKELRHFLWSDKSIITQQIWRNSRNKFYPNLKSFPLAGMSEQQYIWLTVLAKQCQFCDENNKNLLKRYWEFQIICCDKCLNKRIVSRQTLMTKYNIPEDVLSTCLNLGNRGYLLSHIKSAQIEYSKVIDKDSWVTHKQLEIIDQRCRIISILLDEFHSDYKPMTTISYYK</sequence>
<protein>
    <recommendedName>
        <fullName evidence="2">F-box domain-containing protein</fullName>
    </recommendedName>
</protein>
<keyword evidence="1" id="KW-0732">Signal</keyword>
<keyword evidence="4" id="KW-1185">Reference proteome</keyword>
<dbReference type="OrthoDB" id="2322499at2759"/>
<feature type="signal peptide" evidence="1">
    <location>
        <begin position="1"/>
        <end position="23"/>
    </location>
</feature>
<organism evidence="3 4">
    <name type="scientific">Glomus cerebriforme</name>
    <dbReference type="NCBI Taxonomy" id="658196"/>
    <lineage>
        <taxon>Eukaryota</taxon>
        <taxon>Fungi</taxon>
        <taxon>Fungi incertae sedis</taxon>
        <taxon>Mucoromycota</taxon>
        <taxon>Glomeromycotina</taxon>
        <taxon>Glomeromycetes</taxon>
        <taxon>Glomerales</taxon>
        <taxon>Glomeraceae</taxon>
        <taxon>Glomus</taxon>
    </lineage>
</organism>
<feature type="domain" description="F-box" evidence="2">
    <location>
        <begin position="11"/>
        <end position="63"/>
    </location>
</feature>
<dbReference type="PROSITE" id="PS50181">
    <property type="entry name" value="FBOX"/>
    <property type="match status" value="1"/>
</dbReference>
<proteinExistence type="predicted"/>
<dbReference type="Proteomes" id="UP000265703">
    <property type="component" value="Unassembled WGS sequence"/>
</dbReference>
<dbReference type="SMART" id="SM00256">
    <property type="entry name" value="FBOX"/>
    <property type="match status" value="1"/>
</dbReference>
<evidence type="ECO:0000256" key="1">
    <source>
        <dbReference type="SAM" id="SignalP"/>
    </source>
</evidence>
<dbReference type="SUPFAM" id="SSF81383">
    <property type="entry name" value="F-box domain"/>
    <property type="match status" value="1"/>
</dbReference>
<accession>A0A397TBN4</accession>